<evidence type="ECO:0000256" key="3">
    <source>
        <dbReference type="ARBA" id="ARBA00022475"/>
    </source>
</evidence>
<feature type="transmembrane region" description="Helical" evidence="8">
    <location>
        <begin position="430"/>
        <end position="452"/>
    </location>
</feature>
<evidence type="ECO:0000256" key="5">
    <source>
        <dbReference type="ARBA" id="ARBA00022692"/>
    </source>
</evidence>
<feature type="transmembrane region" description="Helical" evidence="8">
    <location>
        <begin position="359"/>
        <end position="380"/>
    </location>
</feature>
<organism evidence="9 10">
    <name type="scientific">Ancylobacter pratisalsi</name>
    <dbReference type="NCBI Taxonomy" id="1745854"/>
    <lineage>
        <taxon>Bacteria</taxon>
        <taxon>Pseudomonadati</taxon>
        <taxon>Pseudomonadota</taxon>
        <taxon>Alphaproteobacteria</taxon>
        <taxon>Hyphomicrobiales</taxon>
        <taxon>Xanthobacteraceae</taxon>
        <taxon>Ancylobacter</taxon>
    </lineage>
</organism>
<reference evidence="9 10" key="1">
    <citation type="submission" date="2020-02" db="EMBL/GenBank/DDBJ databases">
        <authorList>
            <person name="Li G."/>
        </authorList>
    </citation>
    <scope>NUCLEOTIDE SEQUENCE [LARGE SCALE GENOMIC DNA]</scope>
    <source>
        <strain evidence="9 10">DSM 102029</strain>
    </source>
</reference>
<keyword evidence="10" id="KW-1185">Reference proteome</keyword>
<dbReference type="RefSeq" id="WP_163076104.1">
    <property type="nucleotide sequence ID" value="NZ_CP048630.1"/>
</dbReference>
<dbReference type="InterPro" id="IPR001036">
    <property type="entry name" value="Acrflvin-R"/>
</dbReference>
<dbReference type="InterPro" id="IPR027463">
    <property type="entry name" value="AcrB_DN_DC_subdom"/>
</dbReference>
<feature type="transmembrane region" description="Helical" evidence="8">
    <location>
        <begin position="977"/>
        <end position="1003"/>
    </location>
</feature>
<evidence type="ECO:0000256" key="6">
    <source>
        <dbReference type="ARBA" id="ARBA00022989"/>
    </source>
</evidence>
<feature type="transmembrane region" description="Helical" evidence="8">
    <location>
        <begin position="875"/>
        <end position="894"/>
    </location>
</feature>
<dbReference type="FunFam" id="1.20.1640.10:FF:000001">
    <property type="entry name" value="Efflux pump membrane transporter"/>
    <property type="match status" value="1"/>
</dbReference>
<evidence type="ECO:0000256" key="4">
    <source>
        <dbReference type="ARBA" id="ARBA00022519"/>
    </source>
</evidence>
<keyword evidence="4" id="KW-0997">Cell inner membrane</keyword>
<feature type="transmembrane region" description="Helical" evidence="8">
    <location>
        <begin position="458"/>
        <end position="480"/>
    </location>
</feature>
<evidence type="ECO:0000256" key="8">
    <source>
        <dbReference type="SAM" id="Phobius"/>
    </source>
</evidence>
<dbReference type="GO" id="GO:0042910">
    <property type="term" value="F:xenobiotic transmembrane transporter activity"/>
    <property type="evidence" value="ECO:0007669"/>
    <property type="project" value="TreeGrafter"/>
</dbReference>
<keyword evidence="6 8" id="KW-1133">Transmembrane helix</keyword>
<evidence type="ECO:0000256" key="1">
    <source>
        <dbReference type="ARBA" id="ARBA00004429"/>
    </source>
</evidence>
<keyword evidence="7 8" id="KW-0472">Membrane</keyword>
<dbReference type="PANTHER" id="PTHR32063:SF14">
    <property type="entry name" value="BLL4319 PROTEIN"/>
    <property type="match status" value="1"/>
</dbReference>
<dbReference type="Gene3D" id="1.20.1640.10">
    <property type="entry name" value="Multidrug efflux transporter AcrB transmembrane domain"/>
    <property type="match status" value="2"/>
</dbReference>
<gene>
    <name evidence="9" type="ORF">G3A50_15505</name>
</gene>
<dbReference type="GO" id="GO:0005886">
    <property type="term" value="C:plasma membrane"/>
    <property type="evidence" value="ECO:0007669"/>
    <property type="project" value="UniProtKB-SubCell"/>
</dbReference>
<keyword evidence="3" id="KW-1003">Cell membrane</keyword>
<feature type="transmembrane region" description="Helical" evidence="8">
    <location>
        <begin position="845"/>
        <end position="863"/>
    </location>
</feature>
<feature type="transmembrane region" description="Helical" evidence="8">
    <location>
        <begin position="526"/>
        <end position="545"/>
    </location>
</feature>
<dbReference type="SUPFAM" id="SSF82693">
    <property type="entry name" value="Multidrug efflux transporter AcrB pore domain, PN1, PN2, PC1 and PC2 subdomains"/>
    <property type="match status" value="3"/>
</dbReference>
<keyword evidence="5 8" id="KW-0812">Transmembrane</keyword>
<dbReference type="Gene3D" id="3.30.70.1430">
    <property type="entry name" value="Multidrug efflux transporter AcrB pore domain"/>
    <property type="match status" value="2"/>
</dbReference>
<dbReference type="SUPFAM" id="SSF82714">
    <property type="entry name" value="Multidrug efflux transporter AcrB TolC docking domain, DN and DC subdomains"/>
    <property type="match status" value="2"/>
</dbReference>
<evidence type="ECO:0000256" key="7">
    <source>
        <dbReference type="ARBA" id="ARBA00023136"/>
    </source>
</evidence>
<feature type="transmembrane region" description="Helical" evidence="8">
    <location>
        <begin position="12"/>
        <end position="32"/>
    </location>
</feature>
<name>A0A6P1YNN5_9HYPH</name>
<dbReference type="Proteomes" id="UP000464751">
    <property type="component" value="Chromosome"/>
</dbReference>
<comment type="subcellular location">
    <subcellularLocation>
        <location evidence="1">Cell inner membrane</location>
        <topology evidence="1">Multi-pass membrane protein</topology>
    </subcellularLocation>
</comment>
<dbReference type="EMBL" id="CP048630">
    <property type="protein sequence ID" value="QIB34959.1"/>
    <property type="molecule type" value="Genomic_DNA"/>
</dbReference>
<dbReference type="PANTHER" id="PTHR32063">
    <property type="match status" value="1"/>
</dbReference>
<dbReference type="KEGG" id="apra:G3A50_15505"/>
<dbReference type="Gene3D" id="3.30.2090.10">
    <property type="entry name" value="Multidrug efflux transporter AcrB TolC docking domain, DN and DC subdomains"/>
    <property type="match status" value="2"/>
</dbReference>
<proteinExistence type="predicted"/>
<dbReference type="AlphaFoldDB" id="A0A6P1YNN5"/>
<dbReference type="PRINTS" id="PR00702">
    <property type="entry name" value="ACRIFLAVINRP"/>
</dbReference>
<feature type="transmembrane region" description="Helical" evidence="8">
    <location>
        <begin position="900"/>
        <end position="925"/>
    </location>
</feature>
<feature type="transmembrane region" description="Helical" evidence="8">
    <location>
        <begin position="386"/>
        <end position="410"/>
    </location>
</feature>
<dbReference type="Pfam" id="PF00873">
    <property type="entry name" value="ACR_tran"/>
    <property type="match status" value="1"/>
</dbReference>
<feature type="transmembrane region" description="Helical" evidence="8">
    <location>
        <begin position="333"/>
        <end position="352"/>
    </location>
</feature>
<dbReference type="Gene3D" id="3.30.70.1440">
    <property type="entry name" value="Multidrug efflux transporter AcrB pore domain"/>
    <property type="match status" value="1"/>
</dbReference>
<accession>A0A6P1YNN5</accession>
<protein>
    <submittedName>
        <fullName evidence="9">Efflux RND transporter permease subunit</fullName>
    </submittedName>
</protein>
<dbReference type="Gene3D" id="3.30.70.1320">
    <property type="entry name" value="Multidrug efflux transporter AcrB pore domain like"/>
    <property type="match status" value="1"/>
</dbReference>
<evidence type="ECO:0000256" key="2">
    <source>
        <dbReference type="ARBA" id="ARBA00022448"/>
    </source>
</evidence>
<sequence>MGLAEICIRRPVFATVLSLLMVLVGIVAYSRLTVREYPNIDEPVVSVVTKYSGASASIVESQVTQVLEGSIAGIEGIDVLESTSRSESSRITVRFRSEINPDVAASDVRDRVSRVRQRLPDEIDEPVISKVEADAQPVMFIVFSSDRMNALELTDYIDRYVIDRFKNLTGIADVQIYGERRYAMRVWIDRERLAAYNLTVQDIEDSLRAQNVEIPSGRIESADREFTVLSRTALATVDQFNDIVVKRADGAQVKLSEVAKVELGAADQRRSSRFNGGEAVIVGIIKQAVANPLDVSAGVRDVLPAVNASLPEGMTATIGNDNAVFIDRSIRSVFHTILEAVILVVLVIVVFLRSLRASIIPIVTIPISLITTFAIMYALGFSVNTLTLLALVLAIGLVVDDAIVVLENIFRHIEHGMKPIPAAIKGAREIGFAVVAMTLTLAAVYAPVAFASGRTGRLFLEFALTLAGAVLISGFVALSLTPMMCSRLLKHDAHPGRVSAFIERCLCGVENGYRRLLGVSLKVRPLMLLVAFLVAGVSGILIYALPSELSPVEDRGVVRVNGSGPEGSTLAFTTRYTNQVEGILDKIPEMDSVLIINGLPEVHRFLIIGRLKDWDERDRRQQEIVAETAPKLRRIAGVSAYANNPASLGASNNSRPIEFVLQTSGTYDELNEYVDRFLERIEGYPGLTSIQSDLKLNKPEISITIDRAKAADLGIDVAVLGRTLESLLGGRQVTRFEVGGEQYDVYVQLDARDRASPATLDTIYLRSASGDMVQLSNLVSVRETVAPQELKRFNQLRSATISANLAPGFSQGEALAYLGRTASEVLPRTVQTDVSGQSREFRASGQSLLLVFLLALGFIYLVLSAQFESFRDPVIIMLTVPLSMTGALAALYFTGGTLNVYSQIGLVTLVGLITKHGILIVEFANQQQEAGLDRVAAVIEAATLRLRPILMTTGAMVLGALPLALATGAGGESRAQIGWVIVGGMSLGTLLTLFVVPAVYSLIGRIHHTAHAEIAPGIVHSPAE</sequence>
<evidence type="ECO:0000313" key="9">
    <source>
        <dbReference type="EMBL" id="QIB34959.1"/>
    </source>
</evidence>
<feature type="transmembrane region" description="Helical" evidence="8">
    <location>
        <begin position="946"/>
        <end position="965"/>
    </location>
</feature>
<keyword evidence="2" id="KW-0813">Transport</keyword>
<dbReference type="SUPFAM" id="SSF82866">
    <property type="entry name" value="Multidrug efflux transporter AcrB transmembrane domain"/>
    <property type="match status" value="2"/>
</dbReference>
<evidence type="ECO:0000313" key="10">
    <source>
        <dbReference type="Proteomes" id="UP000464751"/>
    </source>
</evidence>